<dbReference type="InterPro" id="IPR036388">
    <property type="entry name" value="WH-like_DNA-bd_sf"/>
</dbReference>
<dbReference type="Pfam" id="PF23598">
    <property type="entry name" value="LRR_14"/>
    <property type="match status" value="1"/>
</dbReference>
<evidence type="ECO:0000259" key="4">
    <source>
        <dbReference type="Pfam" id="PF00931"/>
    </source>
</evidence>
<dbReference type="PRINTS" id="PR00364">
    <property type="entry name" value="DISEASERSIST"/>
</dbReference>
<dbReference type="AlphaFoldDB" id="U5DCI4"/>
<dbReference type="Gramene" id="ERN19127">
    <property type="protein sequence ID" value="ERN19127"/>
    <property type="gene ID" value="AMTR_s00061p00152710"/>
</dbReference>
<feature type="domain" description="Disease resistance N-terminal" evidence="5">
    <location>
        <begin position="5"/>
        <end position="88"/>
    </location>
</feature>
<feature type="domain" description="NB-ARC" evidence="4">
    <location>
        <begin position="104"/>
        <end position="278"/>
    </location>
</feature>
<feature type="domain" description="Disease resistance R13L4/SHOC-2-like LRR" evidence="7">
    <location>
        <begin position="500"/>
        <end position="790"/>
    </location>
</feature>
<dbReference type="eggNOG" id="KOG4658">
    <property type="taxonomic scope" value="Eukaryota"/>
</dbReference>
<dbReference type="Proteomes" id="UP000017836">
    <property type="component" value="Unassembled WGS sequence"/>
</dbReference>
<dbReference type="Gene3D" id="1.10.8.430">
    <property type="entry name" value="Helical domain of apoptotic protease-activating factors"/>
    <property type="match status" value="1"/>
</dbReference>
<dbReference type="CDD" id="cd14798">
    <property type="entry name" value="RX-CC_like"/>
    <property type="match status" value="1"/>
</dbReference>
<dbReference type="SUPFAM" id="SSF52058">
    <property type="entry name" value="L domain-like"/>
    <property type="match status" value="1"/>
</dbReference>
<dbReference type="SUPFAM" id="SSF52540">
    <property type="entry name" value="P-loop containing nucleoside triphosphate hydrolases"/>
    <property type="match status" value="1"/>
</dbReference>
<dbReference type="GO" id="GO:0006952">
    <property type="term" value="P:defense response"/>
    <property type="evidence" value="ECO:0007669"/>
    <property type="project" value="UniProtKB-KW"/>
</dbReference>
<dbReference type="FunFam" id="1.10.10.10:FF:000322">
    <property type="entry name" value="Probable disease resistance protein At1g63360"/>
    <property type="match status" value="1"/>
</dbReference>
<sequence>MADGAVTFFLEKLNELLTHEVHLLYGVRRDIVWLRDELGTMRAFLADADKRKSSDSLVKVWVEQVREVVYDAEDILDEFMIRMEGQRGFFNKKLEAHIVGIQKDAEVLVRSLTNGHPKLEVISVVGMGGLGKTTLAKKVFNAEVIKRHFDCRSWVTVSQSFRQGPLMRAILSGMYDDRNELIPTMVDAMDDRRLQATLNFYLREKRCLLVLDDIWSEDVWNGLSVLLPDCDHGSRIVFTTRMSNVASSVQVESRLHNLQPLAEEEAWSLFCNRAFRKPDVKKINSELEEVGRLIVKNCEGLPLAIVAMGGLISKRAIEVGEWMKVLKSINWELANNPSLERVRSILSLSYKDLSPNLKYCFLYSCMFPEDYEIKQSLLIRVWMAEGFIAARQGLAMEEVAYEYLKELIERNLIQTAGLYLAGKFQSCRVHDVVLKLALSISRNEKFGSALTDLNTQFDDRTRRLSIHNYGETIPFLMSKSNLRTLLTFGLTKLPFSLPSILSNLTFLRVLDLKGIRELPKSVKNLCRLETLNAIGCNLESLPREISYLQNLTYLLVSRLKSPILEGIAALLASGKNVYFERFVSINTNVGGFTRLRAMKHVRIEGNFIEEIEKLSQLEKLNFQLANMEDGDKLWASIQKMKHLRSLAILSMNQDKPISIKSMPSAPPHLSQLWIHAALGKLPQWMCSLKSIKKLSLVSSTLTEDPLVALQSLPNLAELLLSKAYNGKKMGSDGIYGFPKLTHLAFENLEELEWWGGIQEGCMPLLQNLAISHCKKLTKLDESFIHLASLHFLHLGDMSDEFITRLRPNEGEDLYKVQQVKQIKLFYVNGGQLGCIDLK</sequence>
<dbReference type="InterPro" id="IPR055414">
    <property type="entry name" value="LRR_R13L4/SHOC2-like"/>
</dbReference>
<protein>
    <submittedName>
        <fullName evidence="8">Uncharacterized protein</fullName>
    </submittedName>
</protein>
<dbReference type="Gene3D" id="3.80.10.10">
    <property type="entry name" value="Ribonuclease Inhibitor"/>
    <property type="match status" value="2"/>
</dbReference>
<dbReference type="GO" id="GO:0051707">
    <property type="term" value="P:response to other organism"/>
    <property type="evidence" value="ECO:0007669"/>
    <property type="project" value="UniProtKB-ARBA"/>
</dbReference>
<proteinExistence type="predicted"/>
<dbReference type="FunFam" id="3.40.50.300:FF:001091">
    <property type="entry name" value="Probable disease resistance protein At1g61300"/>
    <property type="match status" value="1"/>
</dbReference>
<keyword evidence="3" id="KW-0611">Plant defense</keyword>
<dbReference type="InterPro" id="IPR042197">
    <property type="entry name" value="Apaf_helical"/>
</dbReference>
<dbReference type="Pfam" id="PF18052">
    <property type="entry name" value="Rx_N"/>
    <property type="match status" value="1"/>
</dbReference>
<dbReference type="InterPro" id="IPR027417">
    <property type="entry name" value="P-loop_NTPase"/>
</dbReference>
<gene>
    <name evidence="8" type="ORF">AMTR_s00061p00152710</name>
</gene>
<reference evidence="9" key="1">
    <citation type="journal article" date="2013" name="Science">
        <title>The Amborella genome and the evolution of flowering plants.</title>
        <authorList>
            <consortium name="Amborella Genome Project"/>
        </authorList>
    </citation>
    <scope>NUCLEOTIDE SEQUENCE [LARGE SCALE GENOMIC DNA]</scope>
</reference>
<dbReference type="Gene3D" id="1.10.10.10">
    <property type="entry name" value="Winged helix-like DNA-binding domain superfamily/Winged helix DNA-binding domain"/>
    <property type="match status" value="1"/>
</dbReference>
<organism evidence="8 9">
    <name type="scientific">Amborella trichopoda</name>
    <dbReference type="NCBI Taxonomy" id="13333"/>
    <lineage>
        <taxon>Eukaryota</taxon>
        <taxon>Viridiplantae</taxon>
        <taxon>Streptophyta</taxon>
        <taxon>Embryophyta</taxon>
        <taxon>Tracheophyta</taxon>
        <taxon>Spermatophyta</taxon>
        <taxon>Magnoliopsida</taxon>
        <taxon>Amborellales</taxon>
        <taxon>Amborellaceae</taxon>
        <taxon>Amborella</taxon>
    </lineage>
</organism>
<evidence type="ECO:0000256" key="2">
    <source>
        <dbReference type="ARBA" id="ARBA00022741"/>
    </source>
</evidence>
<dbReference type="GO" id="GO:0043531">
    <property type="term" value="F:ADP binding"/>
    <property type="evidence" value="ECO:0007669"/>
    <property type="project" value="InterPro"/>
</dbReference>
<dbReference type="HOGENOM" id="CLU_000837_25_4_1"/>
<name>U5DCI4_AMBTC</name>
<evidence type="ECO:0000259" key="6">
    <source>
        <dbReference type="Pfam" id="PF23559"/>
    </source>
</evidence>
<dbReference type="Gene3D" id="3.40.50.300">
    <property type="entry name" value="P-loop containing nucleotide triphosphate hydrolases"/>
    <property type="match status" value="1"/>
</dbReference>
<dbReference type="InterPro" id="IPR044974">
    <property type="entry name" value="Disease_R_plants"/>
</dbReference>
<dbReference type="Pfam" id="PF23559">
    <property type="entry name" value="WHD_DRP"/>
    <property type="match status" value="1"/>
</dbReference>
<dbReference type="Pfam" id="PF00931">
    <property type="entry name" value="NB-ARC"/>
    <property type="match status" value="1"/>
</dbReference>
<evidence type="ECO:0000313" key="8">
    <source>
        <dbReference type="EMBL" id="ERN19127.1"/>
    </source>
</evidence>
<evidence type="ECO:0000256" key="1">
    <source>
        <dbReference type="ARBA" id="ARBA00022737"/>
    </source>
</evidence>
<dbReference type="InterPro" id="IPR041118">
    <property type="entry name" value="Rx_N"/>
</dbReference>
<dbReference type="EMBL" id="KI392075">
    <property type="protein sequence ID" value="ERN19127.1"/>
    <property type="molecule type" value="Genomic_DNA"/>
</dbReference>
<keyword evidence="1" id="KW-0677">Repeat</keyword>
<accession>U5DCI4</accession>
<evidence type="ECO:0000259" key="7">
    <source>
        <dbReference type="Pfam" id="PF23598"/>
    </source>
</evidence>
<feature type="domain" description="Disease resistance protein winged helix" evidence="6">
    <location>
        <begin position="366"/>
        <end position="437"/>
    </location>
</feature>
<dbReference type="InterPro" id="IPR058922">
    <property type="entry name" value="WHD_DRP"/>
</dbReference>
<evidence type="ECO:0000259" key="5">
    <source>
        <dbReference type="Pfam" id="PF18052"/>
    </source>
</evidence>
<evidence type="ECO:0000313" key="9">
    <source>
        <dbReference type="Proteomes" id="UP000017836"/>
    </source>
</evidence>
<dbReference type="OMA" id="LEELEWW"/>
<dbReference type="PANTHER" id="PTHR23155">
    <property type="entry name" value="DISEASE RESISTANCE PROTEIN RP"/>
    <property type="match status" value="1"/>
</dbReference>
<evidence type="ECO:0000256" key="3">
    <source>
        <dbReference type="ARBA" id="ARBA00022821"/>
    </source>
</evidence>
<dbReference type="InterPro" id="IPR032675">
    <property type="entry name" value="LRR_dom_sf"/>
</dbReference>
<keyword evidence="2" id="KW-0547">Nucleotide-binding</keyword>
<dbReference type="PANTHER" id="PTHR23155:SF1205">
    <property type="entry name" value="DISEASE RESISTANCE PROTEIN RPM1"/>
    <property type="match status" value="1"/>
</dbReference>
<dbReference type="InterPro" id="IPR038005">
    <property type="entry name" value="RX-like_CC"/>
</dbReference>
<dbReference type="InterPro" id="IPR002182">
    <property type="entry name" value="NB-ARC"/>
</dbReference>
<keyword evidence="9" id="KW-1185">Reference proteome</keyword>